<comment type="cofactor">
    <cofactor evidence="4">
        <name>Zn(2+)</name>
        <dbReference type="ChEBI" id="CHEBI:29105"/>
    </cofactor>
</comment>
<feature type="non-terminal residue" evidence="6">
    <location>
        <position position="542"/>
    </location>
</feature>
<dbReference type="PROSITE" id="PS51144">
    <property type="entry name" value="ALPHA_CA_2"/>
    <property type="match status" value="2"/>
</dbReference>
<evidence type="ECO:0000313" key="6">
    <source>
        <dbReference type="EMBL" id="KNC30729.1"/>
    </source>
</evidence>
<evidence type="ECO:0000256" key="4">
    <source>
        <dbReference type="RuleBase" id="RU367011"/>
    </source>
</evidence>
<proteinExistence type="inferred from homology"/>
<dbReference type="OrthoDB" id="429145at2759"/>
<dbReference type="SMART" id="SM01057">
    <property type="entry name" value="Carb_anhydrase"/>
    <property type="match status" value="2"/>
</dbReference>
<name>A0A0L0CGV1_LUCCU</name>
<dbReference type="OMA" id="WCYTGCE"/>
<dbReference type="SUPFAM" id="SSF51069">
    <property type="entry name" value="Carbonic anhydrase"/>
    <property type="match status" value="2"/>
</dbReference>
<gene>
    <name evidence="6" type="ORF">FF38_11656</name>
</gene>
<keyword evidence="3 4" id="KW-0862">Zinc</keyword>
<evidence type="ECO:0000259" key="5">
    <source>
        <dbReference type="PROSITE" id="PS51144"/>
    </source>
</evidence>
<evidence type="ECO:0000256" key="2">
    <source>
        <dbReference type="ARBA" id="ARBA00022723"/>
    </source>
</evidence>
<dbReference type="GO" id="GO:0005737">
    <property type="term" value="C:cytoplasm"/>
    <property type="evidence" value="ECO:0007669"/>
    <property type="project" value="TreeGrafter"/>
</dbReference>
<comment type="similarity">
    <text evidence="1 4">Belongs to the alpha-carbonic anhydrase family.</text>
</comment>
<reference evidence="6 7" key="1">
    <citation type="journal article" date="2015" name="Nat. Commun.">
        <title>Lucilia cuprina genome unlocks parasitic fly biology to underpin future interventions.</title>
        <authorList>
            <person name="Anstead C.A."/>
            <person name="Korhonen P.K."/>
            <person name="Young N.D."/>
            <person name="Hall R.S."/>
            <person name="Jex A.R."/>
            <person name="Murali S.C."/>
            <person name="Hughes D.S."/>
            <person name="Lee S.F."/>
            <person name="Perry T."/>
            <person name="Stroehlein A.J."/>
            <person name="Ansell B.R."/>
            <person name="Breugelmans B."/>
            <person name="Hofmann A."/>
            <person name="Qu J."/>
            <person name="Dugan S."/>
            <person name="Lee S.L."/>
            <person name="Chao H."/>
            <person name="Dinh H."/>
            <person name="Han Y."/>
            <person name="Doddapaneni H.V."/>
            <person name="Worley K.C."/>
            <person name="Muzny D.M."/>
            <person name="Ioannidis P."/>
            <person name="Waterhouse R.M."/>
            <person name="Zdobnov E.M."/>
            <person name="James P.J."/>
            <person name="Bagnall N.H."/>
            <person name="Kotze A.C."/>
            <person name="Gibbs R.A."/>
            <person name="Richards S."/>
            <person name="Batterham P."/>
            <person name="Gasser R.B."/>
        </authorList>
    </citation>
    <scope>NUCLEOTIDE SEQUENCE [LARGE SCALE GENOMIC DNA]</scope>
    <source>
        <strain evidence="6 7">LS</strain>
        <tissue evidence="6">Full body</tissue>
    </source>
</reference>
<dbReference type="Gene3D" id="3.10.200.10">
    <property type="entry name" value="Alpha carbonic anhydrase"/>
    <property type="match status" value="2"/>
</dbReference>
<dbReference type="GO" id="GO:0004089">
    <property type="term" value="F:carbonate dehydratase activity"/>
    <property type="evidence" value="ECO:0007669"/>
    <property type="project" value="UniProtKB-UniRule"/>
</dbReference>
<feature type="domain" description="Alpha-carbonic anhydrase" evidence="5">
    <location>
        <begin position="5"/>
        <end position="265"/>
    </location>
</feature>
<keyword evidence="7" id="KW-1185">Reference proteome</keyword>
<dbReference type="InterPro" id="IPR001148">
    <property type="entry name" value="CA_dom"/>
</dbReference>
<accession>A0A0L0CGV1</accession>
<dbReference type="AlphaFoldDB" id="A0A0L0CGV1"/>
<organism evidence="6 7">
    <name type="scientific">Lucilia cuprina</name>
    <name type="common">Green bottle fly</name>
    <name type="synonym">Australian sheep blowfly</name>
    <dbReference type="NCBI Taxonomy" id="7375"/>
    <lineage>
        <taxon>Eukaryota</taxon>
        <taxon>Metazoa</taxon>
        <taxon>Ecdysozoa</taxon>
        <taxon>Arthropoda</taxon>
        <taxon>Hexapoda</taxon>
        <taxon>Insecta</taxon>
        <taxon>Pterygota</taxon>
        <taxon>Neoptera</taxon>
        <taxon>Endopterygota</taxon>
        <taxon>Diptera</taxon>
        <taxon>Brachycera</taxon>
        <taxon>Muscomorpha</taxon>
        <taxon>Oestroidea</taxon>
        <taxon>Calliphoridae</taxon>
        <taxon>Luciliinae</taxon>
        <taxon>Lucilia</taxon>
    </lineage>
</organism>
<evidence type="ECO:0000256" key="1">
    <source>
        <dbReference type="ARBA" id="ARBA00010718"/>
    </source>
</evidence>
<protein>
    <recommendedName>
        <fullName evidence="4">Carbonic anhydrase</fullName>
        <ecNumber evidence="4">4.2.1.1</ecNumber>
    </recommendedName>
</protein>
<dbReference type="PANTHER" id="PTHR18952:SF137">
    <property type="entry name" value="CARBONIC ANHYDRASE"/>
    <property type="match status" value="1"/>
</dbReference>
<sequence length="542" mass="61783">PDSAIDWSYENPQSWGINSPQCNGNRQSPIHIRSTTSYILPIAPIRFGNYDVPLSTNLNLTNNGHSVEYTVPLTTNGQRPYITGGLLRNRYEAMAVHFHWGSATTKGSEHVIDNRRFDVEMHIVHKNVQYATMEEAARNRDGLAVLGVMFKIVNVPDRLYPGLNRIFNQLPAIVNYQSSVSVTGRLSLGQMLGDLNTKQFFTYSGSLTTPNCAESVTWHVFPGALPIAREQIQKFWSLLDVNGNVLNNNFRPLQNRNRRPVFYRIAGRTSDHFTYDEPTEWYNEFPQCGGHKQSPIAITTHKTIDVIAPPILFGLYDAPMSQPLNMRNNGHTVEFKVPPTVLGDKPFITGGILDDIYEVEQVHFHWGSTLRKGSEHVLNGHQYDIEMHIVHRNKKYDNMKTAILFEDGVAVVGVLFKVVKTDQVYYPGLNVVYDILPNVQQFNSSSSADELISLGSLLGNINREDFYTYQGSLTTPPCAEAVTWIIFSDILPISYRELPKFWNVLDEHGKNFVNVRPIQNNGFRKIYHRKPLFRFKYFGWQK</sequence>
<comment type="caution">
    <text evidence="6">The sequence shown here is derived from an EMBL/GenBank/DDBJ whole genome shotgun (WGS) entry which is preliminary data.</text>
</comment>
<comment type="catalytic activity">
    <reaction evidence="4">
        <text>hydrogencarbonate + H(+) = CO2 + H2O</text>
        <dbReference type="Rhea" id="RHEA:10748"/>
        <dbReference type="ChEBI" id="CHEBI:15377"/>
        <dbReference type="ChEBI" id="CHEBI:15378"/>
        <dbReference type="ChEBI" id="CHEBI:16526"/>
        <dbReference type="ChEBI" id="CHEBI:17544"/>
        <dbReference type="EC" id="4.2.1.1"/>
    </reaction>
</comment>
<keyword evidence="2 4" id="KW-0479">Metal-binding</keyword>
<dbReference type="EMBL" id="JRES01000501">
    <property type="protein sequence ID" value="KNC30729.1"/>
    <property type="molecule type" value="Genomic_DNA"/>
</dbReference>
<dbReference type="PROSITE" id="PS00162">
    <property type="entry name" value="ALPHA_CA_1"/>
    <property type="match status" value="2"/>
</dbReference>
<dbReference type="Pfam" id="PF00194">
    <property type="entry name" value="Carb_anhydrase"/>
    <property type="match status" value="2"/>
</dbReference>
<evidence type="ECO:0000313" key="7">
    <source>
        <dbReference type="Proteomes" id="UP000037069"/>
    </source>
</evidence>
<dbReference type="InterPro" id="IPR036398">
    <property type="entry name" value="CA_dom_sf"/>
</dbReference>
<dbReference type="InterPro" id="IPR018338">
    <property type="entry name" value="Carbonic_anhydrase_a-class_CS"/>
</dbReference>
<dbReference type="Proteomes" id="UP000037069">
    <property type="component" value="Unassembled WGS sequence"/>
</dbReference>
<evidence type="ECO:0000256" key="3">
    <source>
        <dbReference type="ARBA" id="ARBA00022833"/>
    </source>
</evidence>
<comment type="function">
    <text evidence="4">Reversible hydration of carbon dioxide.</text>
</comment>
<dbReference type="CDD" id="cd00326">
    <property type="entry name" value="alpha_CA"/>
    <property type="match status" value="2"/>
</dbReference>
<keyword evidence="4" id="KW-0456">Lyase</keyword>
<feature type="domain" description="Alpha-carbonic anhydrase" evidence="5">
    <location>
        <begin position="271"/>
        <end position="530"/>
    </location>
</feature>
<feature type="non-terminal residue" evidence="6">
    <location>
        <position position="1"/>
    </location>
</feature>
<dbReference type="InterPro" id="IPR023561">
    <property type="entry name" value="Carbonic_anhydrase_a-class"/>
</dbReference>
<dbReference type="GO" id="GO:0008270">
    <property type="term" value="F:zinc ion binding"/>
    <property type="evidence" value="ECO:0007669"/>
    <property type="project" value="UniProtKB-UniRule"/>
</dbReference>
<dbReference type="PANTHER" id="PTHR18952">
    <property type="entry name" value="CARBONIC ANHYDRASE"/>
    <property type="match status" value="1"/>
</dbReference>
<dbReference type="STRING" id="7375.A0A0L0CGV1"/>
<dbReference type="EC" id="4.2.1.1" evidence="4"/>